<dbReference type="PANTHER" id="PTHR42743">
    <property type="entry name" value="AMINO-ACID AMINOTRANSFERASE"/>
    <property type="match status" value="1"/>
</dbReference>
<dbReference type="SUPFAM" id="SSF56752">
    <property type="entry name" value="D-aminoacid aminotransferase-like PLP-dependent enzymes"/>
    <property type="match status" value="1"/>
</dbReference>
<evidence type="ECO:0000256" key="15">
    <source>
        <dbReference type="RuleBase" id="RU004516"/>
    </source>
</evidence>
<evidence type="ECO:0000256" key="10">
    <source>
        <dbReference type="ARBA" id="ARBA00023304"/>
    </source>
</evidence>
<dbReference type="NCBIfam" id="NF009896">
    <property type="entry name" value="PRK13356.1"/>
    <property type="match status" value="1"/>
</dbReference>
<dbReference type="InterPro" id="IPR018300">
    <property type="entry name" value="Aminotrans_IV_CS"/>
</dbReference>
<dbReference type="Pfam" id="PF01063">
    <property type="entry name" value="Aminotran_4"/>
    <property type="match status" value="1"/>
</dbReference>
<evidence type="ECO:0000256" key="7">
    <source>
        <dbReference type="ARBA" id="ARBA00013053"/>
    </source>
</evidence>
<dbReference type="EMBL" id="FRDL01000004">
    <property type="protein sequence ID" value="SHN66063.1"/>
    <property type="molecule type" value="Genomic_DNA"/>
</dbReference>
<keyword evidence="9 15" id="KW-0663">Pyridoxal phosphate</keyword>
<evidence type="ECO:0000256" key="1">
    <source>
        <dbReference type="ARBA" id="ARBA00001933"/>
    </source>
</evidence>
<evidence type="ECO:0000256" key="3">
    <source>
        <dbReference type="ARBA" id="ARBA00004824"/>
    </source>
</evidence>
<gene>
    <name evidence="16" type="ORF">SAMN05216200_104204</name>
</gene>
<comment type="pathway">
    <text evidence="5">Amino-acid biosynthesis; L-leucine biosynthesis; L-leucine from 3-methyl-2-oxobutanoate: step 4/4.</text>
</comment>
<keyword evidence="16" id="KW-0032">Aminotransferase</keyword>
<dbReference type="PANTHER" id="PTHR42743:SF11">
    <property type="entry name" value="AMINODEOXYCHORISMATE LYASE"/>
    <property type="match status" value="1"/>
</dbReference>
<dbReference type="Proteomes" id="UP000184066">
    <property type="component" value="Unassembled WGS sequence"/>
</dbReference>
<evidence type="ECO:0000256" key="9">
    <source>
        <dbReference type="ARBA" id="ARBA00022898"/>
    </source>
</evidence>
<evidence type="ECO:0000256" key="8">
    <source>
        <dbReference type="ARBA" id="ARBA00014472"/>
    </source>
</evidence>
<comment type="similarity">
    <text evidence="6 14">Belongs to the class-IV pyridoxal-phosphate-dependent aminotransferase family.</text>
</comment>
<keyword evidence="10" id="KW-0028">Amino-acid biosynthesis</keyword>
<comment type="pathway">
    <text evidence="4">Amino-acid biosynthesis; L-valine biosynthesis; L-valine from pyruvate: step 4/4.</text>
</comment>
<evidence type="ECO:0000256" key="12">
    <source>
        <dbReference type="ARBA" id="ARBA00048798"/>
    </source>
</evidence>
<keyword evidence="16" id="KW-0808">Transferase</keyword>
<evidence type="ECO:0000256" key="4">
    <source>
        <dbReference type="ARBA" id="ARBA00004931"/>
    </source>
</evidence>
<proteinExistence type="inferred from homology"/>
<evidence type="ECO:0000256" key="2">
    <source>
        <dbReference type="ARBA" id="ARBA00003109"/>
    </source>
</evidence>
<comment type="catalytic activity">
    <reaction evidence="12">
        <text>L-isoleucine + 2-oxoglutarate = (S)-3-methyl-2-oxopentanoate + L-glutamate</text>
        <dbReference type="Rhea" id="RHEA:24801"/>
        <dbReference type="ChEBI" id="CHEBI:16810"/>
        <dbReference type="ChEBI" id="CHEBI:29985"/>
        <dbReference type="ChEBI" id="CHEBI:35146"/>
        <dbReference type="ChEBI" id="CHEBI:58045"/>
        <dbReference type="EC" id="2.6.1.42"/>
    </reaction>
</comment>
<comment type="function">
    <text evidence="2">Acts on leucine, isoleucine and valine.</text>
</comment>
<evidence type="ECO:0000313" key="16">
    <source>
        <dbReference type="EMBL" id="SHN66063.1"/>
    </source>
</evidence>
<name>A0A1M7T5Q4_9RHOB</name>
<evidence type="ECO:0000256" key="14">
    <source>
        <dbReference type="RuleBase" id="RU004106"/>
    </source>
</evidence>
<comment type="catalytic activity">
    <reaction evidence="13">
        <text>L-leucine + 2-oxoglutarate = 4-methyl-2-oxopentanoate + L-glutamate</text>
        <dbReference type="Rhea" id="RHEA:18321"/>
        <dbReference type="ChEBI" id="CHEBI:16810"/>
        <dbReference type="ChEBI" id="CHEBI:17865"/>
        <dbReference type="ChEBI" id="CHEBI:29985"/>
        <dbReference type="ChEBI" id="CHEBI:57427"/>
        <dbReference type="EC" id="2.6.1.42"/>
    </reaction>
</comment>
<comment type="pathway">
    <text evidence="3">Amino-acid biosynthesis; L-isoleucine biosynthesis; L-isoleucine from 2-oxobutanoate: step 4/4.</text>
</comment>
<dbReference type="GO" id="GO:0005829">
    <property type="term" value="C:cytosol"/>
    <property type="evidence" value="ECO:0007669"/>
    <property type="project" value="TreeGrafter"/>
</dbReference>
<dbReference type="FunFam" id="3.20.10.10:FF:000002">
    <property type="entry name" value="D-alanine aminotransferase"/>
    <property type="match status" value="1"/>
</dbReference>
<dbReference type="InterPro" id="IPR001544">
    <property type="entry name" value="Aminotrans_IV"/>
</dbReference>
<dbReference type="GO" id="GO:0008652">
    <property type="term" value="P:amino acid biosynthetic process"/>
    <property type="evidence" value="ECO:0007669"/>
    <property type="project" value="UniProtKB-ARBA"/>
</dbReference>
<sequence length="287" mass="31336">MTMAGGETWTWFDGAWTRGAPMVASAADHGLWLGSCVFDGARAFEGVAPDLELHCARLNASARAMGLNPPLSDERIAQLCREGLSRFSPGAAVYIRPMCWARDGGAALIAPDPDSAAFCLCLEELPMAPFKGFSITLTRYRRPLPSMATTDAKAACLYPNNARMVREARARGFDNALALDALDNVAELATSNVFIVRDGVAMTPIPNGTFLNGITRQRVIGLLRDDGIEVRETVLTVEDVRAADEVFSTGNAHKVMPVTRFDDREYPVGPVTRRARELYWDFAHGRL</sequence>
<comment type="cofactor">
    <cofactor evidence="1 15">
        <name>pyridoxal 5'-phosphate</name>
        <dbReference type="ChEBI" id="CHEBI:597326"/>
    </cofactor>
</comment>
<evidence type="ECO:0000256" key="6">
    <source>
        <dbReference type="ARBA" id="ARBA00009320"/>
    </source>
</evidence>
<dbReference type="PROSITE" id="PS00770">
    <property type="entry name" value="AA_TRANSFER_CLASS_4"/>
    <property type="match status" value="1"/>
</dbReference>
<accession>A0A1M7T5Q4</accession>
<dbReference type="GO" id="GO:0009082">
    <property type="term" value="P:branched-chain amino acid biosynthetic process"/>
    <property type="evidence" value="ECO:0007669"/>
    <property type="project" value="UniProtKB-KW"/>
</dbReference>
<dbReference type="EC" id="2.6.1.42" evidence="7"/>
<protein>
    <recommendedName>
        <fullName evidence="8">Probable branched-chain-amino-acid aminotransferase</fullName>
        <ecNumber evidence="7">2.6.1.42</ecNumber>
    </recommendedName>
</protein>
<keyword evidence="17" id="KW-1185">Reference proteome</keyword>
<dbReference type="InterPro" id="IPR050571">
    <property type="entry name" value="Class-IV_PLP-Dep_Aminotrnsfr"/>
</dbReference>
<dbReference type="STRING" id="1189325.SAMN04488119_104204"/>
<reference evidence="16 17" key="1">
    <citation type="submission" date="2016-12" db="EMBL/GenBank/DDBJ databases">
        <authorList>
            <person name="Song W.-J."/>
            <person name="Kurnit D.M."/>
        </authorList>
    </citation>
    <scope>NUCLEOTIDE SEQUENCE [LARGE SCALE GENOMIC DNA]</scope>
    <source>
        <strain evidence="16 17">CGMCC 1.10808</strain>
    </source>
</reference>
<dbReference type="InterPro" id="IPR043131">
    <property type="entry name" value="BCAT-like_N"/>
</dbReference>
<dbReference type="InterPro" id="IPR036038">
    <property type="entry name" value="Aminotransferase-like"/>
</dbReference>
<evidence type="ECO:0000256" key="13">
    <source>
        <dbReference type="ARBA" id="ARBA00049229"/>
    </source>
</evidence>
<dbReference type="GO" id="GO:0004084">
    <property type="term" value="F:branched-chain-amino-acid transaminase activity"/>
    <property type="evidence" value="ECO:0007669"/>
    <property type="project" value="UniProtKB-EC"/>
</dbReference>
<dbReference type="Gene3D" id="3.30.470.10">
    <property type="match status" value="1"/>
</dbReference>
<dbReference type="InterPro" id="IPR043132">
    <property type="entry name" value="BCAT-like_C"/>
</dbReference>
<dbReference type="AlphaFoldDB" id="A0A1M7T5Q4"/>
<evidence type="ECO:0000256" key="5">
    <source>
        <dbReference type="ARBA" id="ARBA00005072"/>
    </source>
</evidence>
<dbReference type="Gene3D" id="3.20.10.10">
    <property type="entry name" value="D-amino Acid Aminotransferase, subunit A, domain 2"/>
    <property type="match status" value="1"/>
</dbReference>
<comment type="catalytic activity">
    <reaction evidence="11">
        <text>L-valine + 2-oxoglutarate = 3-methyl-2-oxobutanoate + L-glutamate</text>
        <dbReference type="Rhea" id="RHEA:24813"/>
        <dbReference type="ChEBI" id="CHEBI:11851"/>
        <dbReference type="ChEBI" id="CHEBI:16810"/>
        <dbReference type="ChEBI" id="CHEBI:29985"/>
        <dbReference type="ChEBI" id="CHEBI:57762"/>
        <dbReference type="EC" id="2.6.1.42"/>
    </reaction>
</comment>
<organism evidence="16 17">
    <name type="scientific">Oceanicella actignis</name>
    <dbReference type="NCBI Taxonomy" id="1189325"/>
    <lineage>
        <taxon>Bacteria</taxon>
        <taxon>Pseudomonadati</taxon>
        <taxon>Pseudomonadota</taxon>
        <taxon>Alphaproteobacteria</taxon>
        <taxon>Rhodobacterales</taxon>
        <taxon>Paracoccaceae</taxon>
        <taxon>Oceanicella</taxon>
    </lineage>
</organism>
<evidence type="ECO:0000256" key="11">
    <source>
        <dbReference type="ARBA" id="ARBA00048212"/>
    </source>
</evidence>
<keyword evidence="10" id="KW-0100">Branched-chain amino acid biosynthesis</keyword>
<evidence type="ECO:0000313" key="17">
    <source>
        <dbReference type="Proteomes" id="UP000184066"/>
    </source>
</evidence>